<evidence type="ECO:0000256" key="3">
    <source>
        <dbReference type="ARBA" id="ARBA00022676"/>
    </source>
</evidence>
<protein>
    <recommendedName>
        <fullName evidence="8">Alpha 1,4-glycosyltransferase domain-containing protein</fullName>
    </recommendedName>
</protein>
<comment type="subcellular location">
    <subcellularLocation>
        <location evidence="1">Golgi apparatus membrane</location>
        <topology evidence="1">Single-pass type II membrane protein</topology>
    </subcellularLocation>
</comment>
<dbReference type="SUPFAM" id="SSF53448">
    <property type="entry name" value="Nucleotide-diphospho-sugar transferases"/>
    <property type="match status" value="1"/>
</dbReference>
<dbReference type="Proteomes" id="UP001566132">
    <property type="component" value="Unassembled WGS sequence"/>
</dbReference>
<keyword evidence="10" id="KW-1185">Reference proteome</keyword>
<evidence type="ECO:0000313" key="10">
    <source>
        <dbReference type="Proteomes" id="UP001566132"/>
    </source>
</evidence>
<sequence length="369" mass="42972">MLRIQCLRFIRHKKRYVVLFFLIATIIYMLYMSGEFIPLPGFVMDIYYWINPAKGVFCHYYKQKDSLPDISEFHPKKGESIFFHETSCTSFINGKIFITARQACAVESAARMNPDHEVYLLYASPGKFVFENSESDRFIQELMKYSNVNIFHVDLSEYFKGSPIEDLWANGKLRQSKYAQSHTSDALRFLTLWKYGGIYLDLDVIVIKNLNQLSTDFSGVESDKAVAAGILGFNHTGKGHEFAASCLGDLKYNFKGYKWGWNGPGTITRLLKKLCKADNVNSMVNKTCDGYTIYPPESFYVIRWWEWERFFNPKYLEYVRNVSSKSYIIHVWNKFSSSTRIPINAEDIPYLEFAKEFCPNIVKQCDVFF</sequence>
<dbReference type="Gene3D" id="3.90.550.20">
    <property type="match status" value="1"/>
</dbReference>
<keyword evidence="4" id="KW-0808">Transferase</keyword>
<comment type="caution">
    <text evidence="9">The sequence shown here is derived from an EMBL/GenBank/DDBJ whole genome shotgun (WGS) entry which is preliminary data.</text>
</comment>
<gene>
    <name evidence="9" type="ORF">ABEB36_008761</name>
</gene>
<dbReference type="PANTHER" id="PTHR12042:SF21">
    <property type="entry name" value="ALPHA1,4-GALACTOSYLTRANSFERASE 1-RELATED"/>
    <property type="match status" value="1"/>
</dbReference>
<dbReference type="InterPro" id="IPR007577">
    <property type="entry name" value="GlycoTrfase_DXD_sugar-bd_CS"/>
</dbReference>
<dbReference type="GO" id="GO:0000139">
    <property type="term" value="C:Golgi membrane"/>
    <property type="evidence" value="ECO:0007669"/>
    <property type="project" value="UniProtKB-SubCell"/>
</dbReference>
<comment type="similarity">
    <text evidence="2">Belongs to the glycosyltransferase 32 family.</text>
</comment>
<evidence type="ECO:0000256" key="6">
    <source>
        <dbReference type="ARBA" id="ARBA00023136"/>
    </source>
</evidence>
<keyword evidence="3" id="KW-0328">Glycosyltransferase</keyword>
<evidence type="ECO:0000259" key="8">
    <source>
        <dbReference type="Pfam" id="PF04572"/>
    </source>
</evidence>
<keyword evidence="5" id="KW-0333">Golgi apparatus</keyword>
<dbReference type="GO" id="GO:0016758">
    <property type="term" value="F:hexosyltransferase activity"/>
    <property type="evidence" value="ECO:0007669"/>
    <property type="project" value="UniProtKB-ARBA"/>
</dbReference>
<feature type="domain" description="Alpha 1,4-glycosyltransferase" evidence="8">
    <location>
        <begin position="235"/>
        <end position="364"/>
    </location>
</feature>
<evidence type="ECO:0000256" key="7">
    <source>
        <dbReference type="SAM" id="Phobius"/>
    </source>
</evidence>
<organism evidence="9 10">
    <name type="scientific">Hypothenemus hampei</name>
    <name type="common">Coffee berry borer</name>
    <dbReference type="NCBI Taxonomy" id="57062"/>
    <lineage>
        <taxon>Eukaryota</taxon>
        <taxon>Metazoa</taxon>
        <taxon>Ecdysozoa</taxon>
        <taxon>Arthropoda</taxon>
        <taxon>Hexapoda</taxon>
        <taxon>Insecta</taxon>
        <taxon>Pterygota</taxon>
        <taxon>Neoptera</taxon>
        <taxon>Endopterygota</taxon>
        <taxon>Coleoptera</taxon>
        <taxon>Polyphaga</taxon>
        <taxon>Cucujiformia</taxon>
        <taxon>Curculionidae</taxon>
        <taxon>Scolytinae</taxon>
        <taxon>Hypothenemus</taxon>
    </lineage>
</organism>
<evidence type="ECO:0000313" key="9">
    <source>
        <dbReference type="EMBL" id="KAL1497875.1"/>
    </source>
</evidence>
<dbReference type="Pfam" id="PF04572">
    <property type="entry name" value="Gb3_synth"/>
    <property type="match status" value="1"/>
</dbReference>
<dbReference type="EMBL" id="JBDJPC010000006">
    <property type="protein sequence ID" value="KAL1497875.1"/>
    <property type="molecule type" value="Genomic_DNA"/>
</dbReference>
<dbReference type="InterPro" id="IPR007652">
    <property type="entry name" value="A1-4-GlycosylTfrase_dom"/>
</dbReference>
<dbReference type="InterPro" id="IPR051981">
    <property type="entry name" value="Glycosyltransf_32"/>
</dbReference>
<accession>A0ABD1EMZ5</accession>
<keyword evidence="6 7" id="KW-0472">Membrane</keyword>
<keyword evidence="7" id="KW-0812">Transmembrane</keyword>
<dbReference type="PANTHER" id="PTHR12042">
    <property type="entry name" value="LACTOSYLCERAMIDE 4-ALPHA-GALACTOSYLTRANSFERASE ALPHA- 1,4-GALACTOSYLTRANSFERASE"/>
    <property type="match status" value="1"/>
</dbReference>
<dbReference type="InterPro" id="IPR029044">
    <property type="entry name" value="Nucleotide-diphossugar_trans"/>
</dbReference>
<name>A0ABD1EMZ5_HYPHA</name>
<feature type="transmembrane region" description="Helical" evidence="7">
    <location>
        <begin position="16"/>
        <end position="34"/>
    </location>
</feature>
<keyword evidence="7" id="KW-1133">Transmembrane helix</keyword>
<dbReference type="Pfam" id="PF04488">
    <property type="entry name" value="Gly_transf_sug"/>
    <property type="match status" value="1"/>
</dbReference>
<evidence type="ECO:0000256" key="5">
    <source>
        <dbReference type="ARBA" id="ARBA00023034"/>
    </source>
</evidence>
<evidence type="ECO:0000256" key="1">
    <source>
        <dbReference type="ARBA" id="ARBA00004323"/>
    </source>
</evidence>
<reference evidence="9 10" key="1">
    <citation type="submission" date="2024-05" db="EMBL/GenBank/DDBJ databases">
        <title>Genetic variation in Jamaican populations of the coffee berry borer (Hypothenemus hampei).</title>
        <authorList>
            <person name="Errbii M."/>
            <person name="Myrie A."/>
        </authorList>
    </citation>
    <scope>NUCLEOTIDE SEQUENCE [LARGE SCALE GENOMIC DNA]</scope>
    <source>
        <strain evidence="9">JA-Hopewell-2020-01-JO</strain>
        <tissue evidence="9">Whole body</tissue>
    </source>
</reference>
<dbReference type="AlphaFoldDB" id="A0ABD1EMZ5"/>
<evidence type="ECO:0000256" key="4">
    <source>
        <dbReference type="ARBA" id="ARBA00022679"/>
    </source>
</evidence>
<evidence type="ECO:0000256" key="2">
    <source>
        <dbReference type="ARBA" id="ARBA00009003"/>
    </source>
</evidence>
<proteinExistence type="inferred from homology"/>